<proteinExistence type="predicted"/>
<evidence type="ECO:0000313" key="2">
    <source>
        <dbReference type="Proteomes" id="UP000612055"/>
    </source>
</evidence>
<dbReference type="Proteomes" id="UP000612055">
    <property type="component" value="Unassembled WGS sequence"/>
</dbReference>
<protein>
    <submittedName>
        <fullName evidence="1">Uncharacterized protein</fullName>
    </submittedName>
</protein>
<dbReference type="AlphaFoldDB" id="A0A836BWZ2"/>
<keyword evidence="2" id="KW-1185">Reference proteome</keyword>
<evidence type="ECO:0000313" key="1">
    <source>
        <dbReference type="EMBL" id="KAG2491487.1"/>
    </source>
</evidence>
<reference evidence="1" key="1">
    <citation type="journal article" date="2020" name="bioRxiv">
        <title>Comparative genomics of Chlamydomonas.</title>
        <authorList>
            <person name="Craig R.J."/>
            <person name="Hasan A.R."/>
            <person name="Ness R.W."/>
            <person name="Keightley P.D."/>
        </authorList>
    </citation>
    <scope>NUCLEOTIDE SEQUENCE</scope>
    <source>
        <strain evidence="1">CCAP 11/70</strain>
    </source>
</reference>
<name>A0A836BWZ2_9CHLO</name>
<sequence>MLHLWSSEFSDAHRQSWSSLDPAVAASRTLDYSYLLPIMPVGELLAWHPETLLKREPAAVMHQLMSVSSLLAMPIRKLLEDCEHDDLVDELLVPPESNNLLRAAADLEAGFRLHLPQAKQPRELAAALLRCDPMSFLRRYSPSRLQSNIQMVRALAATDRDIGALAAAGFDPAQVAKSKLPQMFAHDSFALHFVLEKQAPVGSSDPGAWEAARKEALTNLAGALWEADARASQ</sequence>
<dbReference type="EMBL" id="JAEHOE010000053">
    <property type="protein sequence ID" value="KAG2491487.1"/>
    <property type="molecule type" value="Genomic_DNA"/>
</dbReference>
<accession>A0A836BWZ2</accession>
<comment type="caution">
    <text evidence="1">The sequence shown here is derived from an EMBL/GenBank/DDBJ whole genome shotgun (WGS) entry which is preliminary data.</text>
</comment>
<gene>
    <name evidence="1" type="ORF">HYH03_010271</name>
</gene>
<organism evidence="1 2">
    <name type="scientific">Edaphochlamys debaryana</name>
    <dbReference type="NCBI Taxonomy" id="47281"/>
    <lineage>
        <taxon>Eukaryota</taxon>
        <taxon>Viridiplantae</taxon>
        <taxon>Chlorophyta</taxon>
        <taxon>core chlorophytes</taxon>
        <taxon>Chlorophyceae</taxon>
        <taxon>CS clade</taxon>
        <taxon>Chlamydomonadales</taxon>
        <taxon>Chlamydomonadales incertae sedis</taxon>
        <taxon>Edaphochlamys</taxon>
    </lineage>
</organism>